<dbReference type="EMBL" id="JAPDRK010000006">
    <property type="protein sequence ID" value="KAJ9611640.1"/>
    <property type="molecule type" value="Genomic_DNA"/>
</dbReference>
<dbReference type="SUPFAM" id="SSF50974">
    <property type="entry name" value="Nitrous oxide reductase, N-terminal domain"/>
    <property type="match status" value="1"/>
</dbReference>
<dbReference type="InterPro" id="IPR052998">
    <property type="entry name" value="Hetero-Diels-Alderase-like"/>
</dbReference>
<reference evidence="1" key="1">
    <citation type="submission" date="2022-10" db="EMBL/GenBank/DDBJ databases">
        <title>Culturing micro-colonial fungi from biological soil crusts in the Mojave desert and describing Neophaeococcomyces mojavensis, and introducing the new genera and species Taxawa tesnikishii.</title>
        <authorList>
            <person name="Kurbessoian T."/>
            <person name="Stajich J.E."/>
        </authorList>
    </citation>
    <scope>NUCLEOTIDE SEQUENCE</scope>
    <source>
        <strain evidence="1">TK_41</strain>
    </source>
</reference>
<evidence type="ECO:0000313" key="1">
    <source>
        <dbReference type="EMBL" id="KAJ9611640.1"/>
    </source>
</evidence>
<keyword evidence="2" id="KW-1185">Reference proteome</keyword>
<organism evidence="1 2">
    <name type="scientific">Cladophialophora chaetospira</name>
    <dbReference type="NCBI Taxonomy" id="386627"/>
    <lineage>
        <taxon>Eukaryota</taxon>
        <taxon>Fungi</taxon>
        <taxon>Dikarya</taxon>
        <taxon>Ascomycota</taxon>
        <taxon>Pezizomycotina</taxon>
        <taxon>Eurotiomycetes</taxon>
        <taxon>Chaetothyriomycetidae</taxon>
        <taxon>Chaetothyriales</taxon>
        <taxon>Herpotrichiellaceae</taxon>
        <taxon>Cladophialophora</taxon>
    </lineage>
</organism>
<dbReference type="PANTHER" id="PTHR42060:SF1">
    <property type="entry name" value="NHL REPEAT-CONTAINING PROTEIN"/>
    <property type="match status" value="1"/>
</dbReference>
<name>A0AA38XDZ5_9EURO</name>
<dbReference type="Proteomes" id="UP001172673">
    <property type="component" value="Unassembled WGS sequence"/>
</dbReference>
<gene>
    <name evidence="1" type="ORF">H2200_004824</name>
</gene>
<dbReference type="InterPro" id="IPR011045">
    <property type="entry name" value="N2O_reductase_N"/>
</dbReference>
<protein>
    <recommendedName>
        <fullName evidence="3">SMP-30/Gluconolactonase/LRE-like region domain-containing protein</fullName>
    </recommendedName>
</protein>
<dbReference type="AlphaFoldDB" id="A0AA38XDZ5"/>
<accession>A0AA38XDZ5</accession>
<comment type="caution">
    <text evidence="1">The sequence shown here is derived from an EMBL/GenBank/DDBJ whole genome shotgun (WGS) entry which is preliminary data.</text>
</comment>
<dbReference type="PANTHER" id="PTHR42060">
    <property type="entry name" value="NHL REPEAT-CONTAINING PROTEIN-RELATED"/>
    <property type="match status" value="1"/>
</dbReference>
<dbReference type="InterPro" id="IPR011042">
    <property type="entry name" value="6-blade_b-propeller_TolB-like"/>
</dbReference>
<evidence type="ECO:0000313" key="2">
    <source>
        <dbReference type="Proteomes" id="UP001172673"/>
    </source>
</evidence>
<evidence type="ECO:0008006" key="3">
    <source>
        <dbReference type="Google" id="ProtNLM"/>
    </source>
</evidence>
<dbReference type="Gene3D" id="2.120.10.30">
    <property type="entry name" value="TolB, C-terminal domain"/>
    <property type="match status" value="1"/>
</dbReference>
<proteinExistence type="predicted"/>
<sequence length="127" mass="13474">MDGNTLYFNNPSLGTFARVTMDPSSGRKVGDVNVITSGLGPDHFEIDEQQLSAYMTNPVDKQLLRIGLATGLYDVVADGLPGPTTARWISEKERGKVLYVATGGGVDEGLAQNVTLGGAIYRVSVKA</sequence>